<evidence type="ECO:0000313" key="1">
    <source>
        <dbReference type="EMBL" id="SBW09969.1"/>
    </source>
</evidence>
<dbReference type="AlphaFoldDB" id="A0A212KE66"/>
<sequence length="89" mass="10287">MSDAQATQTGAVLFQWWYCAVEEKSYYPELGYYRTYGLQIIGRVGDEWKVLDVLHDVSVSQNDAETMAALFTRNKLSPIQFREVVEDML</sequence>
<dbReference type="InterPro" id="IPR017016">
    <property type="entry name" value="UCP033595"/>
</dbReference>
<proteinExistence type="predicted"/>
<dbReference type="Pfam" id="PF20124">
    <property type="entry name" value="DUF6514"/>
    <property type="match status" value="1"/>
</dbReference>
<gene>
    <name evidence="1" type="ORF">KL86CLO1_12789</name>
    <name evidence="2" type="ORF">KL86CLO1_12790</name>
</gene>
<organism evidence="1">
    <name type="scientific">uncultured Eubacteriales bacterium</name>
    <dbReference type="NCBI Taxonomy" id="172733"/>
    <lineage>
        <taxon>Bacteria</taxon>
        <taxon>Bacillati</taxon>
        <taxon>Bacillota</taxon>
        <taxon>Clostridia</taxon>
        <taxon>Eubacteriales</taxon>
        <taxon>environmental samples</taxon>
    </lineage>
</organism>
<dbReference type="EMBL" id="FLUN01000001">
    <property type="protein sequence ID" value="SBW09971.1"/>
    <property type="molecule type" value="Genomic_DNA"/>
</dbReference>
<evidence type="ECO:0000313" key="2">
    <source>
        <dbReference type="EMBL" id="SBW09971.1"/>
    </source>
</evidence>
<name>A0A212KE66_9FIRM</name>
<accession>A0A212KE66</accession>
<reference evidence="1" key="1">
    <citation type="submission" date="2016-04" db="EMBL/GenBank/DDBJ databases">
        <authorList>
            <person name="Evans L.H."/>
            <person name="Alamgir A."/>
            <person name="Owens N."/>
            <person name="Weber N.D."/>
            <person name="Virtaneva K."/>
            <person name="Barbian K."/>
            <person name="Babar A."/>
            <person name="Rosenke K."/>
        </authorList>
    </citation>
    <scope>NUCLEOTIDE SEQUENCE</scope>
    <source>
        <strain evidence="1">86</strain>
    </source>
</reference>
<dbReference type="EMBL" id="FLUN01000001">
    <property type="protein sequence ID" value="SBW09969.1"/>
    <property type="molecule type" value="Genomic_DNA"/>
</dbReference>
<protein>
    <submittedName>
        <fullName evidence="1">Uncharacterized protein</fullName>
    </submittedName>
</protein>